<organism evidence="8 9">
    <name type="scientific">Sterolibacterium denitrificans</name>
    <dbReference type="NCBI Taxonomy" id="157592"/>
    <lineage>
        <taxon>Bacteria</taxon>
        <taxon>Pseudomonadati</taxon>
        <taxon>Pseudomonadota</taxon>
        <taxon>Betaproteobacteria</taxon>
        <taxon>Nitrosomonadales</taxon>
        <taxon>Sterolibacteriaceae</taxon>
        <taxon>Sterolibacterium</taxon>
    </lineage>
</organism>
<dbReference type="PANTHER" id="PTHR42794">
    <property type="entry name" value="HEMIN IMPORT ATP-BINDING PROTEIN HMUV"/>
    <property type="match status" value="1"/>
</dbReference>
<dbReference type="SUPFAM" id="SSF52540">
    <property type="entry name" value="P-loop containing nucleoside triphosphate hydrolases"/>
    <property type="match status" value="1"/>
</dbReference>
<name>A0A7Z7MTV2_9PROT</name>
<dbReference type="RefSeq" id="WP_231912881.1">
    <property type="nucleotide sequence ID" value="NZ_LT837803.1"/>
</dbReference>
<dbReference type="CDD" id="cd03214">
    <property type="entry name" value="ABC_Iron-Siderophores_B12_Hemin"/>
    <property type="match status" value="1"/>
</dbReference>
<keyword evidence="4 8" id="KW-0067">ATP-binding</keyword>
<dbReference type="PANTHER" id="PTHR42794:SF1">
    <property type="entry name" value="HEMIN IMPORT ATP-BINDING PROTEIN HMUV"/>
    <property type="match status" value="1"/>
</dbReference>
<evidence type="ECO:0000256" key="1">
    <source>
        <dbReference type="ARBA" id="ARBA00022448"/>
    </source>
</evidence>
<evidence type="ECO:0000256" key="6">
    <source>
        <dbReference type="ARBA" id="ARBA00037066"/>
    </source>
</evidence>
<sequence length="264" mass="28311">MSGMDNVSASAASPALLQARELSVSIGLHKVCLGLDFELPPGSCLGILGRNGAGKSTLLSTLAGLRPADAGTLRLAGKTYAELGLRAAARLRGWLGQDRHDPFASSVLDSVLSGRHPHLDRWSWESAGDTAIAHAALAATGLTGMAEREIHTLSGGERQRVAIATLLAQEPRVYLLDEPLAHLDLNHQIATLELFSRRARDTGAAVIMVLHDPGFVLRYCDQALLLFGDSRYLVGPVEQVLDETTLTSLYGHPLRRVENAFIPQ</sequence>
<evidence type="ECO:0000256" key="2">
    <source>
        <dbReference type="ARBA" id="ARBA00022475"/>
    </source>
</evidence>
<keyword evidence="2" id="KW-0472">Membrane</keyword>
<keyword evidence="8" id="KW-0378">Hydrolase</keyword>
<dbReference type="SMART" id="SM00382">
    <property type="entry name" value="AAA"/>
    <property type="match status" value="1"/>
</dbReference>
<dbReference type="InterPro" id="IPR027417">
    <property type="entry name" value="P-loop_NTPase"/>
</dbReference>
<dbReference type="Gene3D" id="3.40.50.300">
    <property type="entry name" value="P-loop containing nucleotide triphosphate hydrolases"/>
    <property type="match status" value="1"/>
</dbReference>
<dbReference type="GO" id="GO:0005524">
    <property type="term" value="F:ATP binding"/>
    <property type="evidence" value="ECO:0007669"/>
    <property type="project" value="UniProtKB-KW"/>
</dbReference>
<evidence type="ECO:0000256" key="3">
    <source>
        <dbReference type="ARBA" id="ARBA00022741"/>
    </source>
</evidence>
<keyword evidence="2" id="KW-1003">Cell membrane</keyword>
<dbReference type="EC" id="3.6.3.-" evidence="8"/>
<dbReference type="PROSITE" id="PS00211">
    <property type="entry name" value="ABC_TRANSPORTER_1"/>
    <property type="match status" value="1"/>
</dbReference>
<protein>
    <submittedName>
        <fullName evidence="8">Hemin import ATP-binding protein HmuV</fullName>
        <ecNumber evidence="8">3.6.3.-</ecNumber>
    </submittedName>
</protein>
<dbReference type="Proteomes" id="UP000242886">
    <property type="component" value="Chromosome SDENCHOL"/>
</dbReference>
<keyword evidence="9" id="KW-1185">Reference proteome</keyword>
<evidence type="ECO:0000256" key="4">
    <source>
        <dbReference type="ARBA" id="ARBA00022840"/>
    </source>
</evidence>
<keyword evidence="3" id="KW-0547">Nucleotide-binding</keyword>
<keyword evidence="5" id="KW-1278">Translocase</keyword>
<dbReference type="GO" id="GO:0016887">
    <property type="term" value="F:ATP hydrolysis activity"/>
    <property type="evidence" value="ECO:0007669"/>
    <property type="project" value="InterPro"/>
</dbReference>
<gene>
    <name evidence="8" type="primary">hmuV</name>
    <name evidence="8" type="ORF">SDENCHOL_10083</name>
</gene>
<feature type="domain" description="ABC transporter" evidence="7">
    <location>
        <begin position="17"/>
        <end position="253"/>
    </location>
</feature>
<dbReference type="EMBL" id="LT837803">
    <property type="protein sequence ID" value="SMB21069.1"/>
    <property type="molecule type" value="Genomic_DNA"/>
</dbReference>
<dbReference type="PROSITE" id="PS50893">
    <property type="entry name" value="ABC_TRANSPORTER_2"/>
    <property type="match status" value="1"/>
</dbReference>
<evidence type="ECO:0000313" key="8">
    <source>
        <dbReference type="EMBL" id="SMB21069.1"/>
    </source>
</evidence>
<comment type="function">
    <text evidence="6">Part of the ABC transporter complex HmuTUV involved in hemin import. Responsible for energy coupling to the transport system.</text>
</comment>
<dbReference type="AlphaFoldDB" id="A0A7Z7MTV2"/>
<evidence type="ECO:0000256" key="5">
    <source>
        <dbReference type="ARBA" id="ARBA00022967"/>
    </source>
</evidence>
<evidence type="ECO:0000259" key="7">
    <source>
        <dbReference type="PROSITE" id="PS50893"/>
    </source>
</evidence>
<dbReference type="InterPro" id="IPR003439">
    <property type="entry name" value="ABC_transporter-like_ATP-bd"/>
</dbReference>
<dbReference type="InterPro" id="IPR003593">
    <property type="entry name" value="AAA+_ATPase"/>
</dbReference>
<dbReference type="InterPro" id="IPR017871">
    <property type="entry name" value="ABC_transporter-like_CS"/>
</dbReference>
<dbReference type="Pfam" id="PF00005">
    <property type="entry name" value="ABC_tran"/>
    <property type="match status" value="1"/>
</dbReference>
<accession>A0A7Z7MTV2</accession>
<proteinExistence type="predicted"/>
<evidence type="ECO:0000313" key="9">
    <source>
        <dbReference type="Proteomes" id="UP000242886"/>
    </source>
</evidence>
<reference evidence="8" key="1">
    <citation type="submission" date="2017-03" db="EMBL/GenBank/DDBJ databases">
        <authorList>
            <consortium name="AG Boll"/>
        </authorList>
    </citation>
    <scope>NUCLEOTIDE SEQUENCE [LARGE SCALE GENOMIC DNA]</scope>
    <source>
        <strain evidence="8">Chol</strain>
    </source>
</reference>
<keyword evidence="1" id="KW-0813">Transport</keyword>